<gene>
    <name evidence="2" type="ORF">CPEL01642_LOCUS11684</name>
    <name evidence="3" type="ORF">CPEL01642_LOCUS11685</name>
</gene>
<accession>A0A6T7G5S8</accession>
<evidence type="ECO:0000256" key="1">
    <source>
        <dbReference type="SAM" id="MobiDB-lite"/>
    </source>
</evidence>
<evidence type="ECO:0000313" key="2">
    <source>
        <dbReference type="EMBL" id="CAD8608306.1"/>
    </source>
</evidence>
<sequence length="126" mass="14165">MAADGPTIRFRNYQPKSDELQGLEVEKPSVPTIEEQVGTTDAVHKDATQEPLLNLAPKKVNWDLKRDLEQPMKKLRAMTDRAIIELIRKRVESEEGEEPSNKGKGADLAAAVDQQQRVDADQEDED</sequence>
<dbReference type="GO" id="GO:0005684">
    <property type="term" value="C:U2-type spliceosomal complex"/>
    <property type="evidence" value="ECO:0007669"/>
    <property type="project" value="TreeGrafter"/>
</dbReference>
<dbReference type="Pfam" id="PF08315">
    <property type="entry name" value="cwf18"/>
    <property type="match status" value="1"/>
</dbReference>
<feature type="region of interest" description="Disordered" evidence="1">
    <location>
        <begin position="92"/>
        <end position="126"/>
    </location>
</feature>
<proteinExistence type="predicted"/>
<dbReference type="PANTHER" id="PTHR31551:SF1">
    <property type="entry name" value="COILED-COIL DOMAIN-CONTAINING PROTEIN 12"/>
    <property type="match status" value="1"/>
</dbReference>
<organism evidence="2">
    <name type="scientific">Coccolithus braarudii</name>
    <dbReference type="NCBI Taxonomy" id="221442"/>
    <lineage>
        <taxon>Eukaryota</taxon>
        <taxon>Haptista</taxon>
        <taxon>Haptophyta</taxon>
        <taxon>Prymnesiophyceae</taxon>
        <taxon>Coccolithales</taxon>
        <taxon>Coccolithaceae</taxon>
        <taxon>Coccolithus</taxon>
    </lineage>
</organism>
<dbReference type="PANTHER" id="PTHR31551">
    <property type="entry name" value="PRE-MRNA-SPLICING FACTOR CWF18"/>
    <property type="match status" value="1"/>
</dbReference>
<dbReference type="InterPro" id="IPR013169">
    <property type="entry name" value="mRNA_splic_Cwf18-like"/>
</dbReference>
<dbReference type="EMBL" id="HBEY01024512">
    <property type="protein sequence ID" value="CAD8608307.1"/>
    <property type="molecule type" value="Transcribed_RNA"/>
</dbReference>
<dbReference type="EMBL" id="HBEY01024511">
    <property type="protein sequence ID" value="CAD8608306.1"/>
    <property type="molecule type" value="Transcribed_RNA"/>
</dbReference>
<dbReference type="AlphaFoldDB" id="A0A6T7G5S8"/>
<feature type="compositionally biased region" description="Low complexity" evidence="1">
    <location>
        <begin position="106"/>
        <end position="117"/>
    </location>
</feature>
<feature type="compositionally biased region" description="Basic and acidic residues" evidence="1">
    <location>
        <begin position="92"/>
        <end position="105"/>
    </location>
</feature>
<reference evidence="2" key="1">
    <citation type="submission" date="2021-01" db="EMBL/GenBank/DDBJ databases">
        <authorList>
            <person name="Corre E."/>
            <person name="Pelletier E."/>
            <person name="Niang G."/>
            <person name="Scheremetjew M."/>
            <person name="Finn R."/>
            <person name="Kale V."/>
            <person name="Holt S."/>
            <person name="Cochrane G."/>
            <person name="Meng A."/>
            <person name="Brown T."/>
            <person name="Cohen L."/>
        </authorList>
    </citation>
    <scope>NUCLEOTIDE SEQUENCE</scope>
    <source>
        <strain evidence="2">PLY182g</strain>
    </source>
</reference>
<evidence type="ECO:0008006" key="4">
    <source>
        <dbReference type="Google" id="ProtNLM"/>
    </source>
</evidence>
<name>A0A6T7G5S8_9EUKA</name>
<protein>
    <recommendedName>
        <fullName evidence="4">Coiled-coil domain-containing protein 12</fullName>
    </recommendedName>
</protein>
<dbReference type="GO" id="GO:0071014">
    <property type="term" value="C:post-mRNA release spliceosomal complex"/>
    <property type="evidence" value="ECO:0007669"/>
    <property type="project" value="TreeGrafter"/>
</dbReference>
<evidence type="ECO:0000313" key="3">
    <source>
        <dbReference type="EMBL" id="CAD8608307.1"/>
    </source>
</evidence>